<proteinExistence type="predicted"/>
<comment type="caution">
    <text evidence="1">The sequence shown here is derived from an EMBL/GenBank/DDBJ whole genome shotgun (WGS) entry which is preliminary data.</text>
</comment>
<protein>
    <submittedName>
        <fullName evidence="1">Uncharacterized protein</fullName>
    </submittedName>
</protein>
<accession>A0ABW7YHB8</accession>
<reference evidence="1 2" key="1">
    <citation type="submission" date="2024-10" db="EMBL/GenBank/DDBJ databases">
        <title>The Natural Products Discovery Center: Release of the First 8490 Sequenced Strains for Exploring Actinobacteria Biosynthetic Diversity.</title>
        <authorList>
            <person name="Kalkreuter E."/>
            <person name="Kautsar S.A."/>
            <person name="Yang D."/>
            <person name="Bader C.D."/>
            <person name="Teijaro C.N."/>
            <person name="Fluegel L."/>
            <person name="Davis C.M."/>
            <person name="Simpson J.R."/>
            <person name="Lauterbach L."/>
            <person name="Steele A.D."/>
            <person name="Gui C."/>
            <person name="Meng S."/>
            <person name="Li G."/>
            <person name="Viehrig K."/>
            <person name="Ye F."/>
            <person name="Su P."/>
            <person name="Kiefer A.F."/>
            <person name="Nichols A."/>
            <person name="Cepeda A.J."/>
            <person name="Yan W."/>
            <person name="Fan B."/>
            <person name="Jiang Y."/>
            <person name="Adhikari A."/>
            <person name="Zheng C.-J."/>
            <person name="Schuster L."/>
            <person name="Cowan T.M."/>
            <person name="Smanski M.J."/>
            <person name="Chevrette M.G."/>
            <person name="De Carvalho L.P.S."/>
            <person name="Shen B."/>
        </authorList>
    </citation>
    <scope>NUCLEOTIDE SEQUENCE [LARGE SCALE GENOMIC DNA]</scope>
    <source>
        <strain evidence="1 2">NPDC051599</strain>
    </source>
</reference>
<dbReference type="Proteomes" id="UP001612415">
    <property type="component" value="Unassembled WGS sequence"/>
</dbReference>
<dbReference type="EMBL" id="JBITDC010000030">
    <property type="protein sequence ID" value="MFI5681535.1"/>
    <property type="molecule type" value="Genomic_DNA"/>
</dbReference>
<evidence type="ECO:0000313" key="1">
    <source>
        <dbReference type="EMBL" id="MFI5681535.1"/>
    </source>
</evidence>
<organism evidence="1 2">
    <name type="scientific">Streptomyces cellulosae</name>
    <dbReference type="NCBI Taxonomy" id="1968"/>
    <lineage>
        <taxon>Bacteria</taxon>
        <taxon>Bacillati</taxon>
        <taxon>Actinomycetota</taxon>
        <taxon>Actinomycetes</taxon>
        <taxon>Kitasatosporales</taxon>
        <taxon>Streptomycetaceae</taxon>
        <taxon>Streptomyces</taxon>
    </lineage>
</organism>
<name>A0ABW7YHB8_STRCE</name>
<keyword evidence="2" id="KW-1185">Reference proteome</keyword>
<gene>
    <name evidence="1" type="ORF">ACIA8P_44230</name>
</gene>
<sequence length="187" mass="20017">MTTTVPSDVAELTETMAYTDSAISAAASVQQALGLSTLLAGRTRAPAIREDSNHFFNRAGGCGTDRPITVDDLTQVCDFYREEGVARGSLMIAPPLLPPDWDTTASKLGLTEGSRSTKLGRTNQTAPTTGLPILDPGWRVGIVDVQQTPRVGRRHDDHLRVHRTGHDRVGRIIRGQGGLAAVHGLGR</sequence>
<evidence type="ECO:0000313" key="2">
    <source>
        <dbReference type="Proteomes" id="UP001612415"/>
    </source>
</evidence>
<dbReference type="RefSeq" id="WP_398662281.1">
    <property type="nucleotide sequence ID" value="NZ_JBITDC010000030.1"/>
</dbReference>